<dbReference type="AlphaFoldDB" id="B8I4A8"/>
<dbReference type="RefSeq" id="WP_012634528.1">
    <property type="nucleotide sequence ID" value="NC_011898.1"/>
</dbReference>
<proteinExistence type="predicted"/>
<name>B8I4A8_RUMCH</name>
<evidence type="ECO:0000313" key="2">
    <source>
        <dbReference type="Proteomes" id="UP000001349"/>
    </source>
</evidence>
<evidence type="ECO:0008006" key="3">
    <source>
        <dbReference type="Google" id="ProtNLM"/>
    </source>
</evidence>
<sequence>MPNELIPEIESILRSKFYDIVGKYYEIPKILYHYTNITGLVGIIGSQKLWATDRRFLNDSSEISYGLELVKEILSEKIENEKSEVVSEFMRRSLNIDIVINIYEIYISCFCEEGNLLSQWRGYGDKGDGYSIGIEPEKIKNRNYQIGKVIYSREEQNFIINSILDYHCKLISELACERGVKANRDLITSFTLNFSTLVSQIICLFKHPTFAEEKEWRYVYLIPKYTKPSESIFFSSLDTVKFRNNSEYLIPYIEIDLVNEENEFKIPIKRVISGPSKQPELKKVSLEQFMEKKECFKIEIIDSNIPFRN</sequence>
<protein>
    <recommendedName>
        <fullName evidence="3">DUF2971 domain-containing protein</fullName>
    </recommendedName>
</protein>
<evidence type="ECO:0000313" key="1">
    <source>
        <dbReference type="EMBL" id="ACL74462.1"/>
    </source>
</evidence>
<dbReference type="eggNOG" id="ENOG50330U0">
    <property type="taxonomic scope" value="Bacteria"/>
</dbReference>
<dbReference type="Proteomes" id="UP000001349">
    <property type="component" value="Chromosome"/>
</dbReference>
<reference evidence="1 2" key="1">
    <citation type="submission" date="2009-01" db="EMBL/GenBank/DDBJ databases">
        <title>Complete sequence of Clostridium cellulolyticum H10.</title>
        <authorList>
            <consortium name="US DOE Joint Genome Institute"/>
            <person name="Lucas S."/>
            <person name="Copeland A."/>
            <person name="Lapidus A."/>
            <person name="Glavina del Rio T."/>
            <person name="Dalin E."/>
            <person name="Tice H."/>
            <person name="Bruce D."/>
            <person name="Goodwin L."/>
            <person name="Pitluck S."/>
            <person name="Chertkov O."/>
            <person name="Saunders E."/>
            <person name="Brettin T."/>
            <person name="Detter J.C."/>
            <person name="Han C."/>
            <person name="Larimer F."/>
            <person name="Land M."/>
            <person name="Hauser L."/>
            <person name="Kyrpides N."/>
            <person name="Ivanova N."/>
            <person name="Zhou J."/>
            <person name="Richardson P."/>
        </authorList>
    </citation>
    <scope>NUCLEOTIDE SEQUENCE [LARGE SCALE GENOMIC DNA]</scope>
    <source>
        <strain evidence="2">ATCC 35319 / DSM 5812 / JCM 6584 / H10</strain>
    </source>
</reference>
<dbReference type="HOGENOM" id="CLU_061528_0_0_9"/>
<accession>B8I4A8</accession>
<organism evidence="1 2">
    <name type="scientific">Ruminiclostridium cellulolyticum (strain ATCC 35319 / DSM 5812 / JCM 6584 / H10)</name>
    <name type="common">Clostridium cellulolyticum</name>
    <dbReference type="NCBI Taxonomy" id="394503"/>
    <lineage>
        <taxon>Bacteria</taxon>
        <taxon>Bacillati</taxon>
        <taxon>Bacillota</taxon>
        <taxon>Clostridia</taxon>
        <taxon>Eubacteriales</taxon>
        <taxon>Oscillospiraceae</taxon>
        <taxon>Ruminiclostridium</taxon>
    </lineage>
</organism>
<dbReference type="Pfam" id="PF11185">
    <property type="entry name" value="DUF2971"/>
    <property type="match status" value="1"/>
</dbReference>
<dbReference type="EMBL" id="CP001348">
    <property type="protein sequence ID" value="ACL74462.1"/>
    <property type="molecule type" value="Genomic_DNA"/>
</dbReference>
<gene>
    <name evidence="1" type="ordered locus">Ccel_0074</name>
</gene>
<dbReference type="KEGG" id="cce:Ccel_0074"/>
<keyword evidence="2" id="KW-1185">Reference proteome</keyword>
<dbReference type="OrthoDB" id="3034312at2"/>
<dbReference type="InterPro" id="IPR021352">
    <property type="entry name" value="DUF2971"/>
</dbReference>